<keyword evidence="4 6" id="KW-0862">Zinc</keyword>
<dbReference type="SUPFAM" id="SSF57938">
    <property type="entry name" value="DnaJ/Hsp40 cysteine-rich domain"/>
    <property type="match status" value="1"/>
</dbReference>
<dbReference type="InterPro" id="IPR018253">
    <property type="entry name" value="DnaJ_domain_CS"/>
</dbReference>
<dbReference type="InterPro" id="IPR036869">
    <property type="entry name" value="J_dom_sf"/>
</dbReference>
<feature type="zinc finger region" description="CR-type" evidence="6">
    <location>
        <begin position="169"/>
        <end position="251"/>
    </location>
</feature>
<keyword evidence="8" id="KW-0732">Signal</keyword>
<proteinExistence type="predicted"/>
<evidence type="ECO:0000256" key="4">
    <source>
        <dbReference type="ARBA" id="ARBA00022833"/>
    </source>
</evidence>
<evidence type="ECO:0000259" key="10">
    <source>
        <dbReference type="PROSITE" id="PS51188"/>
    </source>
</evidence>
<evidence type="ECO:0000256" key="2">
    <source>
        <dbReference type="ARBA" id="ARBA00022737"/>
    </source>
</evidence>
<evidence type="ECO:0000256" key="8">
    <source>
        <dbReference type="SAM" id="SignalP"/>
    </source>
</evidence>
<dbReference type="CDD" id="cd10747">
    <property type="entry name" value="DnaJ_C"/>
    <property type="match status" value="1"/>
</dbReference>
<dbReference type="PRINTS" id="PR00625">
    <property type="entry name" value="JDOMAIN"/>
</dbReference>
<evidence type="ECO:0000256" key="3">
    <source>
        <dbReference type="ARBA" id="ARBA00022771"/>
    </source>
</evidence>
<dbReference type="InterPro" id="IPR044713">
    <property type="entry name" value="DNJA1/2-like"/>
</dbReference>
<feature type="chain" id="PRO_5009656689" evidence="8">
    <location>
        <begin position="20"/>
        <end position="434"/>
    </location>
</feature>
<comment type="caution">
    <text evidence="11">The sequence shown here is derived from an EMBL/GenBank/DDBJ whole genome shotgun (WGS) entry which is preliminary data.</text>
</comment>
<dbReference type="EMBL" id="MNUE01000037">
    <property type="protein sequence ID" value="OJD32675.1"/>
    <property type="molecule type" value="Genomic_DNA"/>
</dbReference>
<evidence type="ECO:0000256" key="5">
    <source>
        <dbReference type="ARBA" id="ARBA00023186"/>
    </source>
</evidence>
<dbReference type="CDD" id="cd10719">
    <property type="entry name" value="DnaJ_zf"/>
    <property type="match status" value="1"/>
</dbReference>
<name>A0A1J9RJD3_9PEZI</name>
<dbReference type="PANTHER" id="PTHR43888">
    <property type="entry name" value="DNAJ-LIKE-2, ISOFORM A-RELATED"/>
    <property type="match status" value="1"/>
</dbReference>
<dbReference type="OrthoDB" id="550424at2759"/>
<dbReference type="PROSITE" id="PS50076">
    <property type="entry name" value="DNAJ_2"/>
    <property type="match status" value="1"/>
</dbReference>
<feature type="compositionally biased region" description="Pro residues" evidence="7">
    <location>
        <begin position="58"/>
        <end position="72"/>
    </location>
</feature>
<dbReference type="STRING" id="236234.A0A1J9RJD3"/>
<dbReference type="RefSeq" id="XP_020128935.1">
    <property type="nucleotide sequence ID" value="XM_020275123.1"/>
</dbReference>
<dbReference type="GO" id="GO:0051082">
    <property type="term" value="F:unfolded protein binding"/>
    <property type="evidence" value="ECO:0007669"/>
    <property type="project" value="InterPro"/>
</dbReference>
<dbReference type="Proteomes" id="UP000183809">
    <property type="component" value="Unassembled WGS sequence"/>
</dbReference>
<feature type="region of interest" description="Disordered" evidence="7">
    <location>
        <begin position="49"/>
        <end position="82"/>
    </location>
</feature>
<dbReference type="GO" id="GO:0006457">
    <property type="term" value="P:protein folding"/>
    <property type="evidence" value="ECO:0007669"/>
    <property type="project" value="InterPro"/>
</dbReference>
<dbReference type="InterPro" id="IPR001623">
    <property type="entry name" value="DnaJ_domain"/>
</dbReference>
<evidence type="ECO:0000259" key="9">
    <source>
        <dbReference type="PROSITE" id="PS50076"/>
    </source>
</evidence>
<dbReference type="InterPro" id="IPR001305">
    <property type="entry name" value="HSP_DnaJ_Cys-rich_dom"/>
</dbReference>
<keyword evidence="5" id="KW-0143">Chaperone</keyword>
<dbReference type="CDD" id="cd06257">
    <property type="entry name" value="DnaJ"/>
    <property type="match status" value="1"/>
</dbReference>
<dbReference type="GO" id="GO:0030544">
    <property type="term" value="F:Hsp70 protein binding"/>
    <property type="evidence" value="ECO:0007669"/>
    <property type="project" value="InterPro"/>
</dbReference>
<dbReference type="SMART" id="SM00271">
    <property type="entry name" value="DnaJ"/>
    <property type="match status" value="1"/>
</dbReference>
<keyword evidence="2" id="KW-0677">Repeat</keyword>
<sequence>MLFFTTLLLLCALPLLVLCAEDYYKLLGLDKNASDREIKKAYRTLSKKYHPDKNPCVNPAPSPAPSPAPDAPANPGVASDDQDASERFVAVAEAYEALIDPELRKIYDKFGHDGVQKHKQGGGQAHHHDPFDLFSRFFGGSGHFRQQGERRGPNTEVQLNVPLRDFYTGAEKTFSIEKQAVCDACEGTGSEDGEVDVCPVCQGRGMRIQKHMLAPGIFQQVQGPCDACGGKGKTVRHKCKVCGGARVVKETETHTLHVERGMPRGVRITFENEADENPDWVAGDLIVQLQEREAQLAADGYDDHLSHADGQFFRRKGKDLFWREVLALREAWMGDWQRNLTHLDGHTVRLGRKRGTVVQPGHVEVVKGEGMPIWNPDADELAFGDLHVEYVVVLPDQLDKAMEKDFFELWDKWRKKHGVDLLKDSGRPAPHDEL</sequence>
<protein>
    <submittedName>
        <fullName evidence="11">Uncharacterized protein</fullName>
    </submittedName>
</protein>
<keyword evidence="3 6" id="KW-0863">Zinc-finger</keyword>
<evidence type="ECO:0000256" key="7">
    <source>
        <dbReference type="SAM" id="MobiDB-lite"/>
    </source>
</evidence>
<dbReference type="Gene3D" id="1.10.287.110">
    <property type="entry name" value="DnaJ domain"/>
    <property type="match status" value="1"/>
</dbReference>
<reference evidence="11 12" key="1">
    <citation type="submission" date="2016-10" db="EMBL/GenBank/DDBJ databases">
        <title>Proteomics and genomics reveal pathogen-plant mechanisms compatible with a hemibiotrophic lifestyle of Diplodia corticola.</title>
        <authorList>
            <person name="Fernandes I."/>
            <person name="De Jonge R."/>
            <person name="Van De Peer Y."/>
            <person name="Devreese B."/>
            <person name="Alves A."/>
            <person name="Esteves A.C."/>
        </authorList>
    </citation>
    <scope>NUCLEOTIDE SEQUENCE [LARGE SCALE GENOMIC DNA]</scope>
    <source>
        <strain evidence="11 12">CBS 112549</strain>
    </source>
</reference>
<gene>
    <name evidence="11" type="ORF">BKCO1_3700030</name>
</gene>
<dbReference type="FunFam" id="2.10.230.10:FF:000001">
    <property type="entry name" value="DnaJ subfamily A member 2"/>
    <property type="match status" value="1"/>
</dbReference>
<keyword evidence="1 6" id="KW-0479">Metal-binding</keyword>
<dbReference type="GO" id="GO:0008270">
    <property type="term" value="F:zinc ion binding"/>
    <property type="evidence" value="ECO:0007669"/>
    <property type="project" value="UniProtKB-KW"/>
</dbReference>
<dbReference type="AlphaFoldDB" id="A0A1J9RJD3"/>
<dbReference type="GeneID" id="31015384"/>
<dbReference type="SUPFAM" id="SSF49493">
    <property type="entry name" value="HSP40/DnaJ peptide-binding domain"/>
    <property type="match status" value="2"/>
</dbReference>
<feature type="signal peptide" evidence="8">
    <location>
        <begin position="1"/>
        <end position="19"/>
    </location>
</feature>
<dbReference type="PROSITE" id="PS00636">
    <property type="entry name" value="DNAJ_1"/>
    <property type="match status" value="1"/>
</dbReference>
<dbReference type="Gene3D" id="2.60.260.20">
    <property type="entry name" value="Urease metallochaperone UreE, N-terminal domain"/>
    <property type="match status" value="2"/>
</dbReference>
<evidence type="ECO:0000256" key="1">
    <source>
        <dbReference type="ARBA" id="ARBA00022723"/>
    </source>
</evidence>
<feature type="domain" description="J" evidence="9">
    <location>
        <begin position="22"/>
        <end position="111"/>
    </location>
</feature>
<dbReference type="Pfam" id="PF00684">
    <property type="entry name" value="DnaJ_CXXCXGXG"/>
    <property type="match status" value="1"/>
</dbReference>
<evidence type="ECO:0000313" key="11">
    <source>
        <dbReference type="EMBL" id="OJD32675.1"/>
    </source>
</evidence>
<dbReference type="Gene3D" id="2.10.230.10">
    <property type="entry name" value="Heat shock protein DnaJ, cysteine-rich domain"/>
    <property type="match status" value="1"/>
</dbReference>
<keyword evidence="12" id="KW-1185">Reference proteome</keyword>
<evidence type="ECO:0000313" key="12">
    <source>
        <dbReference type="Proteomes" id="UP000183809"/>
    </source>
</evidence>
<dbReference type="SUPFAM" id="SSF46565">
    <property type="entry name" value="Chaperone J-domain"/>
    <property type="match status" value="1"/>
</dbReference>
<dbReference type="Pfam" id="PF01556">
    <property type="entry name" value="DnaJ_C"/>
    <property type="match status" value="1"/>
</dbReference>
<feature type="domain" description="CR-type" evidence="10">
    <location>
        <begin position="169"/>
        <end position="251"/>
    </location>
</feature>
<organism evidence="11 12">
    <name type="scientific">Diplodia corticola</name>
    <dbReference type="NCBI Taxonomy" id="236234"/>
    <lineage>
        <taxon>Eukaryota</taxon>
        <taxon>Fungi</taxon>
        <taxon>Dikarya</taxon>
        <taxon>Ascomycota</taxon>
        <taxon>Pezizomycotina</taxon>
        <taxon>Dothideomycetes</taxon>
        <taxon>Dothideomycetes incertae sedis</taxon>
        <taxon>Botryosphaeriales</taxon>
        <taxon>Botryosphaeriaceae</taxon>
        <taxon>Diplodia</taxon>
    </lineage>
</organism>
<dbReference type="InterPro" id="IPR002939">
    <property type="entry name" value="DnaJ_C"/>
</dbReference>
<accession>A0A1J9RJD3</accession>
<dbReference type="Pfam" id="PF00226">
    <property type="entry name" value="DnaJ"/>
    <property type="match status" value="1"/>
</dbReference>
<dbReference type="PROSITE" id="PS51188">
    <property type="entry name" value="ZF_CR"/>
    <property type="match status" value="1"/>
</dbReference>
<evidence type="ECO:0000256" key="6">
    <source>
        <dbReference type="PROSITE-ProRule" id="PRU00546"/>
    </source>
</evidence>
<dbReference type="InterPro" id="IPR008971">
    <property type="entry name" value="HSP40/DnaJ_pept-bd"/>
</dbReference>
<dbReference type="InterPro" id="IPR036410">
    <property type="entry name" value="HSP_DnaJ_Cys-rich_dom_sf"/>
</dbReference>